<name>A0A849L4K8_9RHOB</name>
<dbReference type="Proteomes" id="UP000572377">
    <property type="component" value="Unassembled WGS sequence"/>
</dbReference>
<dbReference type="RefSeq" id="WP_171325819.1">
    <property type="nucleotide sequence ID" value="NZ_JABFBC010000002.1"/>
</dbReference>
<proteinExistence type="predicted"/>
<dbReference type="AlphaFoldDB" id="A0A849L4K8"/>
<gene>
    <name evidence="2" type="ORF">HMH01_11880</name>
</gene>
<reference evidence="2 3" key="1">
    <citation type="submission" date="2020-05" db="EMBL/GenBank/DDBJ databases">
        <title>Gimesia benthica sp. nov., a novel planctomycete isolated from a deep-sea water sample of the Northwest Indian Ocean.</title>
        <authorList>
            <person name="Wang J."/>
            <person name="Ruan C."/>
            <person name="Song L."/>
            <person name="Zhu Y."/>
            <person name="Li A."/>
            <person name="Zheng X."/>
            <person name="Wang L."/>
            <person name="Lu Z."/>
            <person name="Huang Y."/>
            <person name="Du W."/>
            <person name="Zhou Y."/>
            <person name="Huang L."/>
            <person name="Dai X."/>
        </authorList>
    </citation>
    <scope>NUCLEOTIDE SEQUENCE [LARGE SCALE GENOMIC DNA]</scope>
    <source>
        <strain evidence="2 3">YYQ-30</strain>
    </source>
</reference>
<feature type="compositionally biased region" description="Basic and acidic residues" evidence="1">
    <location>
        <begin position="40"/>
        <end position="51"/>
    </location>
</feature>
<organism evidence="2 3">
    <name type="scientific">Halovulum dunhuangense</name>
    <dbReference type="NCBI Taxonomy" id="1505036"/>
    <lineage>
        <taxon>Bacteria</taxon>
        <taxon>Pseudomonadati</taxon>
        <taxon>Pseudomonadota</taxon>
        <taxon>Alphaproteobacteria</taxon>
        <taxon>Rhodobacterales</taxon>
        <taxon>Paracoccaceae</taxon>
        <taxon>Halovulum</taxon>
    </lineage>
</organism>
<dbReference type="EMBL" id="JABFBC010000002">
    <property type="protein sequence ID" value="NNU81134.1"/>
    <property type="molecule type" value="Genomic_DNA"/>
</dbReference>
<evidence type="ECO:0000256" key="1">
    <source>
        <dbReference type="SAM" id="MobiDB-lite"/>
    </source>
</evidence>
<evidence type="ECO:0000313" key="3">
    <source>
        <dbReference type="Proteomes" id="UP000572377"/>
    </source>
</evidence>
<protein>
    <submittedName>
        <fullName evidence="2">Uncharacterized protein</fullName>
    </submittedName>
</protein>
<accession>A0A849L4K8</accession>
<keyword evidence="3" id="KW-1185">Reference proteome</keyword>
<feature type="region of interest" description="Disordered" evidence="1">
    <location>
        <begin position="40"/>
        <end position="81"/>
    </location>
</feature>
<evidence type="ECO:0000313" key="2">
    <source>
        <dbReference type="EMBL" id="NNU81134.1"/>
    </source>
</evidence>
<sequence length="99" mass="11464">MPHLTKIATCSYCGTRAVLNLRGRVRHELACASCGARLHEMKPLRSERPEGVRPSPPRPAPRHPDPWQDQPRPRKRRGFGRRLREGLEDIFDEIEDLFD</sequence>
<comment type="caution">
    <text evidence="2">The sequence shown here is derived from an EMBL/GenBank/DDBJ whole genome shotgun (WGS) entry which is preliminary data.</text>
</comment>